<accession>A0ABV7JJQ7</accession>
<dbReference type="Proteomes" id="UP001595526">
    <property type="component" value="Unassembled WGS sequence"/>
</dbReference>
<dbReference type="RefSeq" id="WP_379022737.1">
    <property type="nucleotide sequence ID" value="NZ_JBHRTA010000036.1"/>
</dbReference>
<gene>
    <name evidence="1" type="ORF">ACFOET_11595</name>
</gene>
<dbReference type="EMBL" id="JBHRTA010000036">
    <property type="protein sequence ID" value="MFC3198256.1"/>
    <property type="molecule type" value="Genomic_DNA"/>
</dbReference>
<sequence length="196" mass="21823">MTNNVENVGTYDDMKAQIASGQFEILLLPKSSNIGIINAQKALENLSIIVARAKHALQAGHYIEFISLKIQYIEFYLKIFWVTKNPAGAILDQDSRKLFGAIINECESFGFDKKIIADIKDFNETRIKAIHKYLMGGTDEQELQVVSLKHSKLGNAVYEHVINECGVVLNNATDIPEDVGTIFIAIPKLLKSPISD</sequence>
<evidence type="ECO:0000313" key="2">
    <source>
        <dbReference type="Proteomes" id="UP001595526"/>
    </source>
</evidence>
<name>A0ABV7JJQ7_9SPHI</name>
<protein>
    <submittedName>
        <fullName evidence="1">Uncharacterized protein</fullName>
    </submittedName>
</protein>
<organism evidence="1 2">
    <name type="scientific">Parapedobacter deserti</name>
    <dbReference type="NCBI Taxonomy" id="1912957"/>
    <lineage>
        <taxon>Bacteria</taxon>
        <taxon>Pseudomonadati</taxon>
        <taxon>Bacteroidota</taxon>
        <taxon>Sphingobacteriia</taxon>
        <taxon>Sphingobacteriales</taxon>
        <taxon>Sphingobacteriaceae</taxon>
        <taxon>Parapedobacter</taxon>
    </lineage>
</organism>
<comment type="caution">
    <text evidence="1">The sequence shown here is derived from an EMBL/GenBank/DDBJ whole genome shotgun (WGS) entry which is preliminary data.</text>
</comment>
<evidence type="ECO:0000313" key="1">
    <source>
        <dbReference type="EMBL" id="MFC3198256.1"/>
    </source>
</evidence>
<reference evidence="2" key="1">
    <citation type="journal article" date="2019" name="Int. J. Syst. Evol. Microbiol.">
        <title>The Global Catalogue of Microorganisms (GCM) 10K type strain sequencing project: providing services to taxonomists for standard genome sequencing and annotation.</title>
        <authorList>
            <consortium name="The Broad Institute Genomics Platform"/>
            <consortium name="The Broad Institute Genome Sequencing Center for Infectious Disease"/>
            <person name="Wu L."/>
            <person name="Ma J."/>
        </authorList>
    </citation>
    <scope>NUCLEOTIDE SEQUENCE [LARGE SCALE GENOMIC DNA]</scope>
    <source>
        <strain evidence="2">KCTC 52416</strain>
    </source>
</reference>
<proteinExistence type="predicted"/>
<keyword evidence="2" id="KW-1185">Reference proteome</keyword>